<evidence type="ECO:0000256" key="4">
    <source>
        <dbReference type="ARBA" id="ARBA00022771"/>
    </source>
</evidence>
<dbReference type="InterPro" id="IPR039512">
    <property type="entry name" value="RCHY1_zinc-ribbon"/>
</dbReference>
<dbReference type="Gene3D" id="2.20.28.10">
    <property type="match status" value="1"/>
</dbReference>
<dbReference type="AlphaFoldDB" id="A0A8C1JX54"/>
<organism evidence="12 13">
    <name type="scientific">Cyprinus carpio</name>
    <name type="common">Common carp</name>
    <dbReference type="NCBI Taxonomy" id="7962"/>
    <lineage>
        <taxon>Eukaryota</taxon>
        <taxon>Metazoa</taxon>
        <taxon>Chordata</taxon>
        <taxon>Craniata</taxon>
        <taxon>Vertebrata</taxon>
        <taxon>Euteleostomi</taxon>
        <taxon>Actinopterygii</taxon>
        <taxon>Neopterygii</taxon>
        <taxon>Teleostei</taxon>
        <taxon>Ostariophysi</taxon>
        <taxon>Cypriniformes</taxon>
        <taxon>Cyprinidae</taxon>
        <taxon>Cyprininae</taxon>
        <taxon>Cyprinus</taxon>
    </lineage>
</organism>
<dbReference type="SUPFAM" id="SSF161245">
    <property type="entry name" value="Zinc hairpin stack"/>
    <property type="match status" value="1"/>
</dbReference>
<evidence type="ECO:0000313" key="13">
    <source>
        <dbReference type="Proteomes" id="UP000694427"/>
    </source>
</evidence>
<evidence type="ECO:0000256" key="5">
    <source>
        <dbReference type="ARBA" id="ARBA00022786"/>
    </source>
</evidence>
<reference evidence="12" key="2">
    <citation type="submission" date="2025-09" db="UniProtKB">
        <authorList>
            <consortium name="Ensembl"/>
        </authorList>
    </citation>
    <scope>IDENTIFICATION</scope>
</reference>
<keyword evidence="5" id="KW-0833">Ubl conjugation pathway</keyword>
<dbReference type="FunFam" id="2.20.28.10:FF:000009">
    <property type="entry name" value="RING finger and CHY zinc finger domain-containing protein 1"/>
    <property type="match status" value="1"/>
</dbReference>
<evidence type="ECO:0000259" key="11">
    <source>
        <dbReference type="PROSITE" id="PS51270"/>
    </source>
</evidence>
<dbReference type="Pfam" id="PF05495">
    <property type="entry name" value="zf-CHY"/>
    <property type="match status" value="1"/>
</dbReference>
<dbReference type="GO" id="GO:0005634">
    <property type="term" value="C:nucleus"/>
    <property type="evidence" value="ECO:0007669"/>
    <property type="project" value="UniProtKB-SubCell"/>
</dbReference>
<name>A0A8C1JX54_CYPCA</name>
<evidence type="ECO:0000313" key="12">
    <source>
        <dbReference type="Ensembl" id="ENSCCRP00010038727.1"/>
    </source>
</evidence>
<dbReference type="GO" id="GO:0061630">
    <property type="term" value="F:ubiquitin protein ligase activity"/>
    <property type="evidence" value="ECO:0007669"/>
    <property type="project" value="TreeGrafter"/>
</dbReference>
<evidence type="ECO:0000259" key="10">
    <source>
        <dbReference type="PROSITE" id="PS51266"/>
    </source>
</evidence>
<comment type="subcellular location">
    <subcellularLocation>
        <location evidence="1">Nucleus</location>
    </subcellularLocation>
</comment>
<comment type="pathway">
    <text evidence="2">Protein modification; protein ubiquitination.</text>
</comment>
<dbReference type="InterPro" id="IPR037274">
    <property type="entry name" value="Znf_CHY_sf"/>
</dbReference>
<dbReference type="GO" id="GO:0008270">
    <property type="term" value="F:zinc ion binding"/>
    <property type="evidence" value="ECO:0007669"/>
    <property type="project" value="UniProtKB-KW"/>
</dbReference>
<dbReference type="PROSITE" id="PS51270">
    <property type="entry name" value="ZF_CTCHY"/>
    <property type="match status" value="1"/>
</dbReference>
<dbReference type="Pfam" id="PF14599">
    <property type="entry name" value="zinc_ribbon_6"/>
    <property type="match status" value="1"/>
</dbReference>
<evidence type="ECO:0000256" key="1">
    <source>
        <dbReference type="ARBA" id="ARBA00004123"/>
    </source>
</evidence>
<keyword evidence="6" id="KW-0862">Zinc</keyword>
<dbReference type="Ensembl" id="ENSCCRT00010042525.1">
    <property type="protein sequence ID" value="ENSCCRP00010038727.1"/>
    <property type="gene ID" value="ENSCCRG00010016553.1"/>
</dbReference>
<evidence type="ECO:0000256" key="9">
    <source>
        <dbReference type="SAM" id="MobiDB-lite"/>
    </source>
</evidence>
<dbReference type="SUPFAM" id="SSF161219">
    <property type="entry name" value="CHY zinc finger-like"/>
    <property type="match status" value="1"/>
</dbReference>
<reference evidence="12" key="1">
    <citation type="submission" date="2025-08" db="UniProtKB">
        <authorList>
            <consortium name="Ensembl"/>
        </authorList>
    </citation>
    <scope>IDENTIFICATION</scope>
</reference>
<dbReference type="Proteomes" id="UP000694427">
    <property type="component" value="Unplaced"/>
</dbReference>
<dbReference type="PROSITE" id="PS51266">
    <property type="entry name" value="ZF_CHY"/>
    <property type="match status" value="1"/>
</dbReference>
<evidence type="ECO:0000256" key="6">
    <source>
        <dbReference type="ARBA" id="ARBA00022833"/>
    </source>
</evidence>
<dbReference type="InterPro" id="IPR017921">
    <property type="entry name" value="Znf_CTCHY"/>
</dbReference>
<dbReference type="GO" id="GO:0016567">
    <property type="term" value="P:protein ubiquitination"/>
    <property type="evidence" value="ECO:0007669"/>
    <property type="project" value="TreeGrafter"/>
</dbReference>
<dbReference type="GO" id="GO:0006511">
    <property type="term" value="P:ubiquitin-dependent protein catabolic process"/>
    <property type="evidence" value="ECO:0007669"/>
    <property type="project" value="TreeGrafter"/>
</dbReference>
<dbReference type="InterPro" id="IPR037275">
    <property type="entry name" value="Znf_CTCHY_sf"/>
</dbReference>
<sequence>MAATRVGCEHYVRSCLLKAPCCGKFYVCRLCHDGEENHQMDRFKVREVKCAACNTIQEAQQICKECEVKFGEYYCDICHLFDKDKKQYHCQPCGICRIGPREKYFHCTKCNLCLATDLKDNHKCVENVSRQNCPVFFDCFMCLSRSAYRCPLCMHSAFNMKEFWEERDKEIAQTPMPSEYQDTTVKIICNDCQTRCTVSFHVLGMKCSSCGSYNTAQDGGLITAPPVDAQQSADQTLEEEPNTEHHE</sequence>
<feature type="domain" description="CHY-type" evidence="10">
    <location>
        <begin position="1"/>
        <end position="68"/>
    </location>
</feature>
<dbReference type="PANTHER" id="PTHR21319">
    <property type="entry name" value="RING FINGER AND CHY ZINC FINGER DOMAIN-CONTAINING PROTEIN 1"/>
    <property type="match status" value="1"/>
</dbReference>
<keyword evidence="4 8" id="KW-0863">Zinc-finger</keyword>
<evidence type="ECO:0000256" key="7">
    <source>
        <dbReference type="ARBA" id="ARBA00023242"/>
    </source>
</evidence>
<evidence type="ECO:0000256" key="8">
    <source>
        <dbReference type="PROSITE-ProRule" id="PRU00601"/>
    </source>
</evidence>
<evidence type="ECO:0000256" key="2">
    <source>
        <dbReference type="ARBA" id="ARBA00004906"/>
    </source>
</evidence>
<dbReference type="InterPro" id="IPR008913">
    <property type="entry name" value="Znf_CHY"/>
</dbReference>
<proteinExistence type="predicted"/>
<keyword evidence="13" id="KW-1185">Reference proteome</keyword>
<accession>A0A8C1JX54</accession>
<evidence type="ECO:0000256" key="3">
    <source>
        <dbReference type="ARBA" id="ARBA00022723"/>
    </source>
</evidence>
<feature type="region of interest" description="Disordered" evidence="9">
    <location>
        <begin position="221"/>
        <end position="247"/>
    </location>
</feature>
<dbReference type="PANTHER" id="PTHR21319:SF53">
    <property type="entry name" value="RING FINGER AND CHY ZINC FINGER DOMAIN-CONTAINING PROTEIN 1"/>
    <property type="match status" value="1"/>
</dbReference>
<keyword evidence="7" id="KW-0539">Nucleus</keyword>
<protein>
    <submittedName>
        <fullName evidence="12">Ring finger and CHY zinc finger domain containing 1</fullName>
    </submittedName>
</protein>
<keyword evidence="3" id="KW-0479">Metal-binding</keyword>
<feature type="domain" description="CTCHY-type" evidence="11">
    <location>
        <begin position="70"/>
        <end position="132"/>
    </location>
</feature>